<evidence type="ECO:0000313" key="2">
    <source>
        <dbReference type="Proteomes" id="UP001057452"/>
    </source>
</evidence>
<dbReference type="Proteomes" id="UP001057452">
    <property type="component" value="Chromosome 8"/>
</dbReference>
<gene>
    <name evidence="1" type="ORF">KUCAC02_007730</name>
</gene>
<organism evidence="1 2">
    <name type="scientific">Chaenocephalus aceratus</name>
    <name type="common">Blackfin icefish</name>
    <name type="synonym">Chaenichthys aceratus</name>
    <dbReference type="NCBI Taxonomy" id="36190"/>
    <lineage>
        <taxon>Eukaryota</taxon>
        <taxon>Metazoa</taxon>
        <taxon>Chordata</taxon>
        <taxon>Craniata</taxon>
        <taxon>Vertebrata</taxon>
        <taxon>Euteleostomi</taxon>
        <taxon>Actinopterygii</taxon>
        <taxon>Neopterygii</taxon>
        <taxon>Teleostei</taxon>
        <taxon>Neoteleostei</taxon>
        <taxon>Acanthomorphata</taxon>
        <taxon>Eupercaria</taxon>
        <taxon>Perciformes</taxon>
        <taxon>Notothenioidei</taxon>
        <taxon>Channichthyidae</taxon>
        <taxon>Chaenocephalus</taxon>
    </lineage>
</organism>
<dbReference type="EMBL" id="CM043792">
    <property type="protein sequence ID" value="KAI4822171.1"/>
    <property type="molecule type" value="Genomic_DNA"/>
</dbReference>
<evidence type="ECO:0000313" key="1">
    <source>
        <dbReference type="EMBL" id="KAI4822171.1"/>
    </source>
</evidence>
<sequence>MYCGTLPLEELLCLTSSKTVAELTREYEKKPNRVQLLIGRRGSAGQKDESLAPPRATVQDDLNSYIILRWCPWFSRTFGVLSDADLNALAEFAQAQ</sequence>
<reference evidence="1" key="1">
    <citation type="submission" date="2022-05" db="EMBL/GenBank/DDBJ databases">
        <title>Chromosome-level genome of Chaenocephalus aceratus.</title>
        <authorList>
            <person name="Park H."/>
        </authorList>
    </citation>
    <scope>NUCLEOTIDE SEQUENCE</scope>
    <source>
        <strain evidence="1">KU_202001</strain>
    </source>
</reference>
<keyword evidence="2" id="KW-1185">Reference proteome</keyword>
<proteinExistence type="predicted"/>
<accession>A0ACB9X6F7</accession>
<name>A0ACB9X6F7_CHAAC</name>
<comment type="caution">
    <text evidence="1">The sequence shown here is derived from an EMBL/GenBank/DDBJ whole genome shotgun (WGS) entry which is preliminary data.</text>
</comment>
<protein>
    <submittedName>
        <fullName evidence="1">Uncharacterized protein</fullName>
    </submittedName>
</protein>